<dbReference type="InterPro" id="IPR004481">
    <property type="entry name" value="K/Na/Ca-exchanger"/>
</dbReference>
<dbReference type="InterPro" id="IPR044880">
    <property type="entry name" value="NCX_ion-bd_dom_sf"/>
</dbReference>
<evidence type="ECO:0000259" key="6">
    <source>
        <dbReference type="Pfam" id="PF01699"/>
    </source>
</evidence>
<feature type="transmembrane region" description="Helical" evidence="5">
    <location>
        <begin position="168"/>
        <end position="188"/>
    </location>
</feature>
<keyword evidence="4 5" id="KW-0472">Membrane</keyword>
<feature type="transmembrane region" description="Helical" evidence="5">
    <location>
        <begin position="6"/>
        <end position="28"/>
    </location>
</feature>
<dbReference type="PANTHER" id="PTHR10846:SF8">
    <property type="entry name" value="INNER MEMBRANE PROTEIN YRBG"/>
    <property type="match status" value="1"/>
</dbReference>
<proteinExistence type="predicted"/>
<dbReference type="AlphaFoldDB" id="A0A2H0UD42"/>
<dbReference type="GO" id="GO:0006874">
    <property type="term" value="P:intracellular calcium ion homeostasis"/>
    <property type="evidence" value="ECO:0007669"/>
    <property type="project" value="TreeGrafter"/>
</dbReference>
<feature type="transmembrane region" description="Helical" evidence="5">
    <location>
        <begin position="107"/>
        <end position="126"/>
    </location>
</feature>
<feature type="transmembrane region" description="Helical" evidence="5">
    <location>
        <begin position="132"/>
        <end position="148"/>
    </location>
</feature>
<feature type="transmembrane region" description="Helical" evidence="5">
    <location>
        <begin position="72"/>
        <end position="95"/>
    </location>
</feature>
<dbReference type="Gene3D" id="1.20.1420.30">
    <property type="entry name" value="NCX, central ion-binding region"/>
    <property type="match status" value="1"/>
</dbReference>
<evidence type="ECO:0000256" key="5">
    <source>
        <dbReference type="SAM" id="Phobius"/>
    </source>
</evidence>
<dbReference type="Proteomes" id="UP000229344">
    <property type="component" value="Unassembled WGS sequence"/>
</dbReference>
<evidence type="ECO:0000256" key="1">
    <source>
        <dbReference type="ARBA" id="ARBA00004141"/>
    </source>
</evidence>
<name>A0A2H0UD42_9BACT</name>
<sequence>MDAIVHVVLFLTSLAVIWYFSGSLIETVNQIARHINKSGFVVAFFILGFFTSISEISVAVNASLEGVPQVSVGNLVGASFVILLLIVPLLAVASGKIELKNTLTDRNLILALLVSVLPVLFVIDGSVTRQEGFLLLAAYVTLLFAIRNQPQIQDVEIEIPEPETTSRLWFYITKTVIGAVVIFFAGHILVTESVYFATALSVPQSIIGLVLLSIGTNVPEIMVAVQALRKKQKAIAFGNYLGSAVTNTPIFAFLVLANGTFTIASEQFLVTAILMCFGFVLLAIFVRSKCTLSRREGIVLFSFYVLFILAQTISIAAIVGQ</sequence>
<organism evidence="7 8">
    <name type="scientific">Candidatus Kaiserbacteria bacterium CG10_big_fil_rev_8_21_14_0_10_47_16</name>
    <dbReference type="NCBI Taxonomy" id="1974608"/>
    <lineage>
        <taxon>Bacteria</taxon>
        <taxon>Candidatus Kaiseribacteriota</taxon>
    </lineage>
</organism>
<evidence type="ECO:0000313" key="7">
    <source>
        <dbReference type="EMBL" id="PIR84344.1"/>
    </source>
</evidence>
<reference evidence="8" key="1">
    <citation type="submission" date="2017-09" db="EMBL/GenBank/DDBJ databases">
        <title>Depth-based differentiation of microbial function through sediment-hosted aquifers and enrichment of novel symbionts in the deep terrestrial subsurface.</title>
        <authorList>
            <person name="Probst A.J."/>
            <person name="Ladd B."/>
            <person name="Jarett J.K."/>
            <person name="Geller-Mcgrath D.E."/>
            <person name="Sieber C.M.K."/>
            <person name="Emerson J.B."/>
            <person name="Anantharaman K."/>
            <person name="Thomas B.C."/>
            <person name="Malmstrom R."/>
            <person name="Stieglmeier M."/>
            <person name="Klingl A."/>
            <person name="Woyke T."/>
            <person name="Ryan C.M."/>
            <person name="Banfield J.F."/>
        </authorList>
    </citation>
    <scope>NUCLEOTIDE SEQUENCE [LARGE SCALE GENOMIC DNA]</scope>
</reference>
<comment type="subcellular location">
    <subcellularLocation>
        <location evidence="1">Membrane</location>
        <topology evidence="1">Multi-pass membrane protein</topology>
    </subcellularLocation>
</comment>
<evidence type="ECO:0000313" key="8">
    <source>
        <dbReference type="Proteomes" id="UP000229344"/>
    </source>
</evidence>
<feature type="transmembrane region" description="Helical" evidence="5">
    <location>
        <begin position="268"/>
        <end position="286"/>
    </location>
</feature>
<accession>A0A2H0UD42</accession>
<evidence type="ECO:0000256" key="2">
    <source>
        <dbReference type="ARBA" id="ARBA00022692"/>
    </source>
</evidence>
<dbReference type="GO" id="GO:0005886">
    <property type="term" value="C:plasma membrane"/>
    <property type="evidence" value="ECO:0007669"/>
    <property type="project" value="TreeGrafter"/>
</dbReference>
<keyword evidence="3 5" id="KW-1133">Transmembrane helix</keyword>
<dbReference type="Pfam" id="PF01699">
    <property type="entry name" value="Na_Ca_ex"/>
    <property type="match status" value="2"/>
</dbReference>
<feature type="domain" description="Sodium/calcium exchanger membrane region" evidence="6">
    <location>
        <begin position="6"/>
        <end position="144"/>
    </location>
</feature>
<protein>
    <recommendedName>
        <fullName evidence="6">Sodium/calcium exchanger membrane region domain-containing protein</fullName>
    </recommendedName>
</protein>
<evidence type="ECO:0000256" key="3">
    <source>
        <dbReference type="ARBA" id="ARBA00022989"/>
    </source>
</evidence>
<feature type="transmembrane region" description="Helical" evidence="5">
    <location>
        <begin position="298"/>
        <end position="319"/>
    </location>
</feature>
<dbReference type="EMBL" id="PFBI01000006">
    <property type="protein sequence ID" value="PIR84344.1"/>
    <property type="molecule type" value="Genomic_DNA"/>
</dbReference>
<comment type="caution">
    <text evidence="7">The sequence shown here is derived from an EMBL/GenBank/DDBJ whole genome shotgun (WGS) entry which is preliminary data.</text>
</comment>
<gene>
    <name evidence="7" type="ORF">COU16_01995</name>
</gene>
<feature type="domain" description="Sodium/calcium exchanger membrane region" evidence="6">
    <location>
        <begin position="176"/>
        <end position="312"/>
    </location>
</feature>
<keyword evidence="2 5" id="KW-0812">Transmembrane</keyword>
<dbReference type="InterPro" id="IPR004837">
    <property type="entry name" value="NaCa_Exmemb"/>
</dbReference>
<feature type="transmembrane region" description="Helical" evidence="5">
    <location>
        <begin position="234"/>
        <end position="256"/>
    </location>
</feature>
<feature type="transmembrane region" description="Helical" evidence="5">
    <location>
        <begin position="40"/>
        <end position="60"/>
    </location>
</feature>
<dbReference type="GO" id="GO:0008273">
    <property type="term" value="F:calcium, potassium:sodium antiporter activity"/>
    <property type="evidence" value="ECO:0007669"/>
    <property type="project" value="TreeGrafter"/>
</dbReference>
<dbReference type="PANTHER" id="PTHR10846">
    <property type="entry name" value="SODIUM/POTASSIUM/CALCIUM EXCHANGER"/>
    <property type="match status" value="1"/>
</dbReference>
<dbReference type="GO" id="GO:0005262">
    <property type="term" value="F:calcium channel activity"/>
    <property type="evidence" value="ECO:0007669"/>
    <property type="project" value="TreeGrafter"/>
</dbReference>
<evidence type="ECO:0000256" key="4">
    <source>
        <dbReference type="ARBA" id="ARBA00023136"/>
    </source>
</evidence>